<feature type="region of interest" description="Disordered" evidence="1">
    <location>
        <begin position="115"/>
        <end position="165"/>
    </location>
</feature>
<accession>E4XZI1</accession>
<feature type="region of interest" description="Disordered" evidence="1">
    <location>
        <begin position="16"/>
        <end position="67"/>
    </location>
</feature>
<dbReference type="Proteomes" id="UP000001307">
    <property type="component" value="Unassembled WGS sequence"/>
</dbReference>
<feature type="compositionally biased region" description="Polar residues" evidence="1">
    <location>
        <begin position="122"/>
        <end position="131"/>
    </location>
</feature>
<reference evidence="2" key="1">
    <citation type="journal article" date="2010" name="Science">
        <title>Plasticity of animal genome architecture unmasked by rapid evolution of a pelagic tunicate.</title>
        <authorList>
            <person name="Denoeud F."/>
            <person name="Henriet S."/>
            <person name="Mungpakdee S."/>
            <person name="Aury J.M."/>
            <person name="Da Silva C."/>
            <person name="Brinkmann H."/>
            <person name="Mikhaleva J."/>
            <person name="Olsen L.C."/>
            <person name="Jubin C."/>
            <person name="Canestro C."/>
            <person name="Bouquet J.M."/>
            <person name="Danks G."/>
            <person name="Poulain J."/>
            <person name="Campsteijn C."/>
            <person name="Adamski M."/>
            <person name="Cross I."/>
            <person name="Yadetie F."/>
            <person name="Muffato M."/>
            <person name="Louis A."/>
            <person name="Butcher S."/>
            <person name="Tsagkogeorga G."/>
            <person name="Konrad A."/>
            <person name="Singh S."/>
            <person name="Jensen M.F."/>
            <person name="Cong E.H."/>
            <person name="Eikeseth-Otteraa H."/>
            <person name="Noel B."/>
            <person name="Anthouard V."/>
            <person name="Porcel B.M."/>
            <person name="Kachouri-Lafond R."/>
            <person name="Nishino A."/>
            <person name="Ugolini M."/>
            <person name="Chourrout P."/>
            <person name="Nishida H."/>
            <person name="Aasland R."/>
            <person name="Huzurbazar S."/>
            <person name="Westhof E."/>
            <person name="Delsuc F."/>
            <person name="Lehrach H."/>
            <person name="Reinhardt R."/>
            <person name="Weissenbach J."/>
            <person name="Roy S.W."/>
            <person name="Artiguenave F."/>
            <person name="Postlethwait J.H."/>
            <person name="Manak J.R."/>
            <person name="Thompson E.M."/>
            <person name="Jaillon O."/>
            <person name="Du Pasquier L."/>
            <person name="Boudinot P."/>
            <person name="Liberles D.A."/>
            <person name="Volff J.N."/>
            <person name="Philippe H."/>
            <person name="Lenhard B."/>
            <person name="Roest Crollius H."/>
            <person name="Wincker P."/>
            <person name="Chourrout D."/>
        </authorList>
    </citation>
    <scope>NUCLEOTIDE SEQUENCE [LARGE SCALE GENOMIC DNA]</scope>
</reference>
<dbReference type="AlphaFoldDB" id="E4XZI1"/>
<evidence type="ECO:0000313" key="3">
    <source>
        <dbReference type="Proteomes" id="UP000001307"/>
    </source>
</evidence>
<dbReference type="OrthoDB" id="10532703at2759"/>
<feature type="compositionally biased region" description="Polar residues" evidence="1">
    <location>
        <begin position="53"/>
        <end position="66"/>
    </location>
</feature>
<feature type="compositionally biased region" description="Basic and acidic residues" evidence="1">
    <location>
        <begin position="35"/>
        <end position="50"/>
    </location>
</feature>
<proteinExistence type="predicted"/>
<evidence type="ECO:0000256" key="1">
    <source>
        <dbReference type="SAM" id="MobiDB-lite"/>
    </source>
</evidence>
<feature type="compositionally biased region" description="Basic and acidic residues" evidence="1">
    <location>
        <begin position="132"/>
        <end position="142"/>
    </location>
</feature>
<name>E4XZI1_OIKDI</name>
<evidence type="ECO:0000313" key="2">
    <source>
        <dbReference type="EMBL" id="CBY15043.1"/>
    </source>
</evidence>
<protein>
    <submittedName>
        <fullName evidence="2">Uncharacterized protein</fullName>
    </submittedName>
</protein>
<dbReference type="InParanoid" id="E4XZI1"/>
<gene>
    <name evidence="2" type="ORF">GSOID_T00010147001</name>
</gene>
<dbReference type="EMBL" id="FN653409">
    <property type="protein sequence ID" value="CBY15043.1"/>
    <property type="molecule type" value="Genomic_DNA"/>
</dbReference>
<keyword evidence="3" id="KW-1185">Reference proteome</keyword>
<organism evidence="2">
    <name type="scientific">Oikopleura dioica</name>
    <name type="common">Tunicate</name>
    <dbReference type="NCBI Taxonomy" id="34765"/>
    <lineage>
        <taxon>Eukaryota</taxon>
        <taxon>Metazoa</taxon>
        <taxon>Chordata</taxon>
        <taxon>Tunicata</taxon>
        <taxon>Appendicularia</taxon>
        <taxon>Copelata</taxon>
        <taxon>Oikopleuridae</taxon>
        <taxon>Oikopleura</taxon>
    </lineage>
</organism>
<sequence length="337" mass="39402">MSFEIWREFVENSNRKVGKKNGHEAMPTSRRRPRREFENDDHLTEPERRTRCQNKSESATQMNSQRTTRDLINGYANISDLVNRMMNRRKSELLLKYLESSPELDEKISQQNVKLIHENPNRPENPTSKSKNLFEKEKDPTKTKFRVRLRKKTPKKPDSSRQRRRLVVVSKPLRTSLPNEIFPRKMTPEIVPSSPLVVVSRSRIREDPIIIIKGRESSLIGTSESQLSTDPKITDLFQYSRLSSRSTSHQFFRNALPSSHRNRPPKELYQIQQTLSSSPLINRHPEHGRKLTTSSMPKISTECHQKSRLKVKNKENNTLPPLENEPVMKIIIKKKIK</sequence>
<feature type="compositionally biased region" description="Basic residues" evidence="1">
    <location>
        <begin position="143"/>
        <end position="154"/>
    </location>
</feature>